<keyword evidence="1" id="KW-1133">Transmembrane helix</keyword>
<evidence type="ECO:0000256" key="1">
    <source>
        <dbReference type="SAM" id="Phobius"/>
    </source>
</evidence>
<keyword evidence="1" id="KW-0812">Transmembrane</keyword>
<sequence length="183" mass="19929">MTSQRRLVDLIIEHPWMDLIIAVVLVGSHLFIVLKFGHGDVIGWIPQDDRKDLYAAGGTVIAIIFGFATGAVAHYSSAQGDRARTVKRMFGDTLRGQWLGTLALPMLAALTCVVAMALDGSRSGGLTVARWIFESAVCLAAIKAVRVLYLFQIMLDMTDLDAVEQPRVPAPAIKKGWLDQHAS</sequence>
<feature type="transmembrane region" description="Helical" evidence="1">
    <location>
        <begin position="98"/>
        <end position="118"/>
    </location>
</feature>
<dbReference type="RefSeq" id="WP_204042783.1">
    <property type="nucleotide sequence ID" value="NZ_BOOA01000035.1"/>
</dbReference>
<reference evidence="2" key="1">
    <citation type="submission" date="2021-01" db="EMBL/GenBank/DDBJ databases">
        <title>Whole genome shotgun sequence of Acrocarpospora phusangensis NBRC 108782.</title>
        <authorList>
            <person name="Komaki H."/>
            <person name="Tamura T."/>
        </authorList>
    </citation>
    <scope>NUCLEOTIDE SEQUENCE</scope>
    <source>
        <strain evidence="2">NBRC 108782</strain>
    </source>
</reference>
<feature type="transmembrane region" description="Helical" evidence="1">
    <location>
        <begin position="16"/>
        <end position="34"/>
    </location>
</feature>
<name>A0A919QCD9_9ACTN</name>
<dbReference type="EMBL" id="BOOA01000035">
    <property type="protein sequence ID" value="GIH26093.1"/>
    <property type="molecule type" value="Genomic_DNA"/>
</dbReference>
<keyword evidence="3" id="KW-1185">Reference proteome</keyword>
<dbReference type="Proteomes" id="UP000640052">
    <property type="component" value="Unassembled WGS sequence"/>
</dbReference>
<evidence type="ECO:0000313" key="3">
    <source>
        <dbReference type="Proteomes" id="UP000640052"/>
    </source>
</evidence>
<dbReference type="AlphaFoldDB" id="A0A919QCD9"/>
<comment type="caution">
    <text evidence="2">The sequence shown here is derived from an EMBL/GenBank/DDBJ whole genome shotgun (WGS) entry which is preliminary data.</text>
</comment>
<gene>
    <name evidence="2" type="ORF">Aph01nite_44030</name>
</gene>
<keyword evidence="1" id="KW-0472">Membrane</keyword>
<proteinExistence type="predicted"/>
<feature type="transmembrane region" description="Helical" evidence="1">
    <location>
        <begin position="130"/>
        <end position="151"/>
    </location>
</feature>
<protein>
    <submittedName>
        <fullName evidence="2">Uncharacterized protein</fullName>
    </submittedName>
</protein>
<organism evidence="2 3">
    <name type="scientific">Acrocarpospora phusangensis</name>
    <dbReference type="NCBI Taxonomy" id="1070424"/>
    <lineage>
        <taxon>Bacteria</taxon>
        <taxon>Bacillati</taxon>
        <taxon>Actinomycetota</taxon>
        <taxon>Actinomycetes</taxon>
        <taxon>Streptosporangiales</taxon>
        <taxon>Streptosporangiaceae</taxon>
        <taxon>Acrocarpospora</taxon>
    </lineage>
</organism>
<evidence type="ECO:0000313" key="2">
    <source>
        <dbReference type="EMBL" id="GIH26093.1"/>
    </source>
</evidence>
<feature type="transmembrane region" description="Helical" evidence="1">
    <location>
        <begin position="54"/>
        <end position="77"/>
    </location>
</feature>
<accession>A0A919QCD9</accession>